<evidence type="ECO:0000313" key="2">
    <source>
        <dbReference type="Proteomes" id="UP000694892"/>
    </source>
</evidence>
<sequence length="128" mass="15056">MTSQSDQTCKSDHTSKKVRRLCHFRDEWLDRHDFRDWFWKEPRDDMSARCILCRTSFTVKHDGINAVTAHERCDRHQRELNAQKTSETLCKFFVKKNTSEEDTVTSLPWSDTSSQLFVTGGTNTTYCI</sequence>
<proteinExistence type="predicted"/>
<accession>A0A974CXZ4</accession>
<dbReference type="AlphaFoldDB" id="A0A974CXZ4"/>
<dbReference type="EMBL" id="CM004474">
    <property type="protein sequence ID" value="OCT81502.1"/>
    <property type="molecule type" value="Genomic_DNA"/>
</dbReference>
<organism evidence="1 2">
    <name type="scientific">Xenopus laevis</name>
    <name type="common">African clawed frog</name>
    <dbReference type="NCBI Taxonomy" id="8355"/>
    <lineage>
        <taxon>Eukaryota</taxon>
        <taxon>Metazoa</taxon>
        <taxon>Chordata</taxon>
        <taxon>Craniata</taxon>
        <taxon>Vertebrata</taxon>
        <taxon>Euteleostomi</taxon>
        <taxon>Amphibia</taxon>
        <taxon>Batrachia</taxon>
        <taxon>Anura</taxon>
        <taxon>Pipoidea</taxon>
        <taxon>Pipidae</taxon>
        <taxon>Xenopodinae</taxon>
        <taxon>Xenopus</taxon>
        <taxon>Xenopus</taxon>
    </lineage>
</organism>
<dbReference type="Proteomes" id="UP000694892">
    <property type="component" value="Chromosome 5L"/>
</dbReference>
<protein>
    <submittedName>
        <fullName evidence="1">Uncharacterized protein</fullName>
    </submittedName>
</protein>
<evidence type="ECO:0000313" key="1">
    <source>
        <dbReference type="EMBL" id="OCT81502.1"/>
    </source>
</evidence>
<gene>
    <name evidence="1" type="ORF">XELAEV_18028323mg</name>
</gene>
<reference evidence="2" key="1">
    <citation type="journal article" date="2016" name="Nature">
        <title>Genome evolution in the allotetraploid frog Xenopus laevis.</title>
        <authorList>
            <person name="Session A.M."/>
            <person name="Uno Y."/>
            <person name="Kwon T."/>
            <person name="Chapman J.A."/>
            <person name="Toyoda A."/>
            <person name="Takahashi S."/>
            <person name="Fukui A."/>
            <person name="Hikosaka A."/>
            <person name="Suzuki A."/>
            <person name="Kondo M."/>
            <person name="van Heeringen S.J."/>
            <person name="Quigley I."/>
            <person name="Heinz S."/>
            <person name="Ogino H."/>
            <person name="Ochi H."/>
            <person name="Hellsten U."/>
            <person name="Lyons J.B."/>
            <person name="Simakov O."/>
            <person name="Putnam N."/>
            <person name="Stites J."/>
            <person name="Kuroki Y."/>
            <person name="Tanaka T."/>
            <person name="Michiue T."/>
            <person name="Watanabe M."/>
            <person name="Bogdanovic O."/>
            <person name="Lister R."/>
            <person name="Georgiou G."/>
            <person name="Paranjpe S.S."/>
            <person name="van Kruijsbergen I."/>
            <person name="Shu S."/>
            <person name="Carlson J."/>
            <person name="Kinoshita T."/>
            <person name="Ohta Y."/>
            <person name="Mawaribuchi S."/>
            <person name="Jenkins J."/>
            <person name="Grimwood J."/>
            <person name="Schmutz J."/>
            <person name="Mitros T."/>
            <person name="Mozaffari S.V."/>
            <person name="Suzuki Y."/>
            <person name="Haramoto Y."/>
            <person name="Yamamoto T.S."/>
            <person name="Takagi C."/>
            <person name="Heald R."/>
            <person name="Miller K."/>
            <person name="Haudenschild C."/>
            <person name="Kitzman J."/>
            <person name="Nakayama T."/>
            <person name="Izutsu Y."/>
            <person name="Robert J."/>
            <person name="Fortriede J."/>
            <person name="Burns K."/>
            <person name="Lotay V."/>
            <person name="Karimi K."/>
            <person name="Yasuoka Y."/>
            <person name="Dichmann D.S."/>
            <person name="Flajnik M.F."/>
            <person name="Houston D.W."/>
            <person name="Shendure J."/>
            <person name="DuPasquier L."/>
            <person name="Vize P.D."/>
            <person name="Zorn A.M."/>
            <person name="Ito M."/>
            <person name="Marcotte E.M."/>
            <person name="Wallingford J.B."/>
            <person name="Ito Y."/>
            <person name="Asashima M."/>
            <person name="Ueno N."/>
            <person name="Matsuda Y."/>
            <person name="Veenstra G.J."/>
            <person name="Fujiyama A."/>
            <person name="Harland R.M."/>
            <person name="Taira M."/>
            <person name="Rokhsar D.S."/>
        </authorList>
    </citation>
    <scope>NUCLEOTIDE SEQUENCE [LARGE SCALE GENOMIC DNA]</scope>
    <source>
        <strain evidence="2">J</strain>
    </source>
</reference>
<name>A0A974CXZ4_XENLA</name>